<keyword evidence="3" id="KW-1185">Reference proteome</keyword>
<feature type="compositionally biased region" description="Polar residues" evidence="1">
    <location>
        <begin position="92"/>
        <end position="102"/>
    </location>
</feature>
<dbReference type="AlphaFoldDB" id="A0A6A6CCQ8"/>
<feature type="compositionally biased region" description="Low complexity" evidence="1">
    <location>
        <begin position="68"/>
        <end position="85"/>
    </location>
</feature>
<dbReference type="GeneID" id="54560650"/>
<feature type="region of interest" description="Disordered" evidence="1">
    <location>
        <begin position="1"/>
        <end position="34"/>
    </location>
</feature>
<dbReference type="RefSeq" id="XP_033665744.1">
    <property type="nucleotide sequence ID" value="XM_033807378.1"/>
</dbReference>
<dbReference type="Proteomes" id="UP000799537">
    <property type="component" value="Unassembled WGS sequence"/>
</dbReference>
<accession>A0A6A6CCQ8</accession>
<name>A0A6A6CCQ8_ZASCE</name>
<protein>
    <submittedName>
        <fullName evidence="2">Uncharacterized protein</fullName>
    </submittedName>
</protein>
<feature type="compositionally biased region" description="Basic and acidic residues" evidence="1">
    <location>
        <begin position="1"/>
        <end position="11"/>
    </location>
</feature>
<organism evidence="2 3">
    <name type="scientific">Zasmidium cellare ATCC 36951</name>
    <dbReference type="NCBI Taxonomy" id="1080233"/>
    <lineage>
        <taxon>Eukaryota</taxon>
        <taxon>Fungi</taxon>
        <taxon>Dikarya</taxon>
        <taxon>Ascomycota</taxon>
        <taxon>Pezizomycotina</taxon>
        <taxon>Dothideomycetes</taxon>
        <taxon>Dothideomycetidae</taxon>
        <taxon>Mycosphaerellales</taxon>
        <taxon>Mycosphaerellaceae</taxon>
        <taxon>Zasmidium</taxon>
    </lineage>
</organism>
<feature type="region of interest" description="Disordered" evidence="1">
    <location>
        <begin position="55"/>
        <end position="125"/>
    </location>
</feature>
<dbReference type="EMBL" id="ML993602">
    <property type="protein sequence ID" value="KAF2164855.1"/>
    <property type="molecule type" value="Genomic_DNA"/>
</dbReference>
<reference evidence="2" key="1">
    <citation type="journal article" date="2020" name="Stud. Mycol.">
        <title>101 Dothideomycetes genomes: a test case for predicting lifestyles and emergence of pathogens.</title>
        <authorList>
            <person name="Haridas S."/>
            <person name="Albert R."/>
            <person name="Binder M."/>
            <person name="Bloem J."/>
            <person name="Labutti K."/>
            <person name="Salamov A."/>
            <person name="Andreopoulos B."/>
            <person name="Baker S."/>
            <person name="Barry K."/>
            <person name="Bills G."/>
            <person name="Bluhm B."/>
            <person name="Cannon C."/>
            <person name="Castanera R."/>
            <person name="Culley D."/>
            <person name="Daum C."/>
            <person name="Ezra D."/>
            <person name="Gonzalez J."/>
            <person name="Henrissat B."/>
            <person name="Kuo A."/>
            <person name="Liang C."/>
            <person name="Lipzen A."/>
            <person name="Lutzoni F."/>
            <person name="Magnuson J."/>
            <person name="Mondo S."/>
            <person name="Nolan M."/>
            <person name="Ohm R."/>
            <person name="Pangilinan J."/>
            <person name="Park H.-J."/>
            <person name="Ramirez L."/>
            <person name="Alfaro M."/>
            <person name="Sun H."/>
            <person name="Tritt A."/>
            <person name="Yoshinaga Y."/>
            <person name="Zwiers L.-H."/>
            <person name="Turgeon B."/>
            <person name="Goodwin S."/>
            <person name="Spatafora J."/>
            <person name="Crous P."/>
            <person name="Grigoriev I."/>
        </authorList>
    </citation>
    <scope>NUCLEOTIDE SEQUENCE</scope>
    <source>
        <strain evidence="2">ATCC 36951</strain>
    </source>
</reference>
<evidence type="ECO:0000313" key="3">
    <source>
        <dbReference type="Proteomes" id="UP000799537"/>
    </source>
</evidence>
<gene>
    <name evidence="2" type="ORF">M409DRAFT_24760</name>
</gene>
<proteinExistence type="predicted"/>
<evidence type="ECO:0000313" key="2">
    <source>
        <dbReference type="EMBL" id="KAF2164855.1"/>
    </source>
</evidence>
<sequence length="167" mass="19331">MSDHARHEATRARMLLRQREQMLQTESRKTAESKRTILERLKPEAAGRYIRNLIQQKKTADTEPEACTISPEETTSDSSSATITSKHLGPSDGSSSTTTVTITEDLPPNEPSLKRKRTDDEEEVDEVAERVKRLKMERKSLWESFDDSQFNMHSGLLYDAKLWEWYW</sequence>
<evidence type="ECO:0000256" key="1">
    <source>
        <dbReference type="SAM" id="MobiDB-lite"/>
    </source>
</evidence>